<feature type="region of interest" description="Disordered" evidence="1">
    <location>
        <begin position="27"/>
        <end position="99"/>
    </location>
</feature>
<feature type="compositionally biased region" description="Basic and acidic residues" evidence="1">
    <location>
        <begin position="183"/>
        <end position="192"/>
    </location>
</feature>
<dbReference type="InParanoid" id="A0A2P5HRH4"/>
<feature type="compositionally biased region" description="Basic and acidic residues" evidence="1">
    <location>
        <begin position="42"/>
        <end position="68"/>
    </location>
</feature>
<feature type="compositionally biased region" description="Acidic residues" evidence="1">
    <location>
        <begin position="69"/>
        <end position="92"/>
    </location>
</feature>
<evidence type="ECO:0000313" key="3">
    <source>
        <dbReference type="Proteomes" id="UP000094444"/>
    </source>
</evidence>
<evidence type="ECO:0000313" key="2">
    <source>
        <dbReference type="EMBL" id="POS72827.1"/>
    </source>
</evidence>
<dbReference type="OrthoDB" id="5220719at2759"/>
<keyword evidence="3" id="KW-1185">Reference proteome</keyword>
<reference evidence="2" key="1">
    <citation type="submission" date="2017-09" db="EMBL/GenBank/DDBJ databases">
        <title>Polyketide synthases of a Diaporthe helianthi virulent isolate.</title>
        <authorList>
            <person name="Baroncelli R."/>
        </authorList>
    </citation>
    <scope>NUCLEOTIDE SEQUENCE [LARGE SCALE GENOMIC DNA]</scope>
    <source>
        <strain evidence="2">7/96</strain>
    </source>
</reference>
<name>A0A2P5HRH4_DIAHE</name>
<organism evidence="2 3">
    <name type="scientific">Diaporthe helianthi</name>
    <dbReference type="NCBI Taxonomy" id="158607"/>
    <lineage>
        <taxon>Eukaryota</taxon>
        <taxon>Fungi</taxon>
        <taxon>Dikarya</taxon>
        <taxon>Ascomycota</taxon>
        <taxon>Pezizomycotina</taxon>
        <taxon>Sordariomycetes</taxon>
        <taxon>Sordariomycetidae</taxon>
        <taxon>Diaporthales</taxon>
        <taxon>Diaporthaceae</taxon>
        <taxon>Diaporthe</taxon>
    </lineage>
</organism>
<protein>
    <submittedName>
        <fullName evidence="2">Uncharacterized protein</fullName>
    </submittedName>
</protein>
<feature type="region of interest" description="Disordered" evidence="1">
    <location>
        <begin position="165"/>
        <end position="192"/>
    </location>
</feature>
<dbReference type="Proteomes" id="UP000094444">
    <property type="component" value="Unassembled WGS sequence"/>
</dbReference>
<gene>
    <name evidence="2" type="ORF">DHEL01_v208785</name>
</gene>
<accession>A0A2P5HRH4</accession>
<dbReference type="AlphaFoldDB" id="A0A2P5HRH4"/>
<evidence type="ECO:0000256" key="1">
    <source>
        <dbReference type="SAM" id="MobiDB-lite"/>
    </source>
</evidence>
<comment type="caution">
    <text evidence="2">The sequence shown here is derived from an EMBL/GenBank/DDBJ whole genome shotgun (WGS) entry which is preliminary data.</text>
</comment>
<sequence>MSKDIEKDVSNVSNWIEKLAVLDQQYGWDDEDCTGRSNASDAARKQEVKESRQAPSKNDNKNDTYDSQRDEDDYWDSEDEDSDDESWDEESDNGLLYDWDEEERKRDRAYFAEHEESCLDKDTCVLLPYRQADLPGTENVFKPVLMVTTPDGEELYPHDLEEYPEPQVTANQSKHLDPDEEDEMKKEWGDEW</sequence>
<dbReference type="EMBL" id="MAVT02000917">
    <property type="protein sequence ID" value="POS72827.1"/>
    <property type="molecule type" value="Genomic_DNA"/>
</dbReference>
<proteinExistence type="predicted"/>